<dbReference type="EMBL" id="MIGC01000356">
    <property type="protein sequence ID" value="PHJ25252.1"/>
    <property type="molecule type" value="Genomic_DNA"/>
</dbReference>
<evidence type="ECO:0000313" key="2">
    <source>
        <dbReference type="EMBL" id="PHJ25252.1"/>
    </source>
</evidence>
<organism evidence="2 3">
    <name type="scientific">Cystoisospora suis</name>
    <dbReference type="NCBI Taxonomy" id="483139"/>
    <lineage>
        <taxon>Eukaryota</taxon>
        <taxon>Sar</taxon>
        <taxon>Alveolata</taxon>
        <taxon>Apicomplexa</taxon>
        <taxon>Conoidasida</taxon>
        <taxon>Coccidia</taxon>
        <taxon>Eucoccidiorida</taxon>
        <taxon>Eimeriorina</taxon>
        <taxon>Sarcocystidae</taxon>
        <taxon>Cystoisospora</taxon>
    </lineage>
</organism>
<reference evidence="2 3" key="1">
    <citation type="journal article" date="2017" name="Int. J. Parasitol.">
        <title>The genome of the protozoan parasite Cystoisospora suis and a reverse vaccinology approach to identify vaccine candidates.</title>
        <authorList>
            <person name="Palmieri N."/>
            <person name="Shrestha A."/>
            <person name="Ruttkowski B."/>
            <person name="Beck T."/>
            <person name="Vogl C."/>
            <person name="Tomley F."/>
            <person name="Blake D.P."/>
            <person name="Joachim A."/>
        </authorList>
    </citation>
    <scope>NUCLEOTIDE SEQUENCE [LARGE SCALE GENOMIC DNA]</scope>
    <source>
        <strain evidence="2 3">Wien I</strain>
    </source>
</reference>
<comment type="caution">
    <text evidence="2">The sequence shown here is derived from an EMBL/GenBank/DDBJ whole genome shotgun (WGS) entry which is preliminary data.</text>
</comment>
<sequence>MTSFSPFSWFSSSSSSDREDSSSVESADSGGGRRSRSVFSFLFPSAEDKENRLKIAMRRYGYTLAQLHSYPDMMQLPDIPQEMLQLQKHFQEELEKQKEKCRWRYNTIHQCVEHVSDHDAKSRFKYARLQECKPQWAAFQQCVTFRDKMILRDVQNWERNYIKTLAPHQKEAYLEDLRGKLRYAEYVHRRTEDEQEVLRRKREQEHLELRLKNLTTALETR</sequence>
<gene>
    <name evidence="2" type="ORF">CSUI_000901</name>
</gene>
<dbReference type="Proteomes" id="UP000221165">
    <property type="component" value="Unassembled WGS sequence"/>
</dbReference>
<keyword evidence="3" id="KW-1185">Reference proteome</keyword>
<evidence type="ECO:0000256" key="1">
    <source>
        <dbReference type="SAM" id="MobiDB-lite"/>
    </source>
</evidence>
<accession>A0A2C6LEG9</accession>
<dbReference type="RefSeq" id="XP_067926924.1">
    <property type="nucleotide sequence ID" value="XM_068061108.1"/>
</dbReference>
<proteinExistence type="predicted"/>
<dbReference type="GeneID" id="94424319"/>
<dbReference type="AlphaFoldDB" id="A0A2C6LEG9"/>
<dbReference type="VEuPathDB" id="ToxoDB:CSUI_000901"/>
<evidence type="ECO:0000313" key="3">
    <source>
        <dbReference type="Proteomes" id="UP000221165"/>
    </source>
</evidence>
<protein>
    <submittedName>
        <fullName evidence="2">Uncharacterized protein</fullName>
    </submittedName>
</protein>
<feature type="compositionally biased region" description="Low complexity" evidence="1">
    <location>
        <begin position="1"/>
        <end position="15"/>
    </location>
</feature>
<dbReference type="OrthoDB" id="372171at2759"/>
<name>A0A2C6LEG9_9APIC</name>
<feature type="region of interest" description="Disordered" evidence="1">
    <location>
        <begin position="1"/>
        <end position="36"/>
    </location>
</feature>